<dbReference type="EMBL" id="FOMB01000032">
    <property type="protein sequence ID" value="SFD24684.1"/>
    <property type="molecule type" value="Genomic_DNA"/>
</dbReference>
<proteinExistence type="predicted"/>
<name>A0A0F5Q2N2_9HYPH</name>
<evidence type="ECO:0000313" key="3">
    <source>
        <dbReference type="Proteomes" id="UP000033519"/>
    </source>
</evidence>
<dbReference type="RefSeq" id="WP_046169634.1">
    <property type="nucleotide sequence ID" value="NZ_FOMB01000032.1"/>
</dbReference>
<protein>
    <recommendedName>
        <fullName evidence="5">DUF1684 domain-containing protein</fullName>
    </recommendedName>
</protein>
<organism evidence="2 4">
    <name type="scientific">Devosia psychrophila</name>
    <dbReference type="NCBI Taxonomy" id="728005"/>
    <lineage>
        <taxon>Bacteria</taxon>
        <taxon>Pseudomonadati</taxon>
        <taxon>Pseudomonadota</taxon>
        <taxon>Alphaproteobacteria</taxon>
        <taxon>Hyphomicrobiales</taxon>
        <taxon>Devosiaceae</taxon>
        <taxon>Devosia</taxon>
    </lineage>
</organism>
<keyword evidence="3" id="KW-1185">Reference proteome</keyword>
<dbReference type="PANTHER" id="PTHR41913">
    <property type="entry name" value="DUF1684 DOMAIN-CONTAINING PROTEIN"/>
    <property type="match status" value="1"/>
</dbReference>
<dbReference type="Proteomes" id="UP000182258">
    <property type="component" value="Unassembled WGS sequence"/>
</dbReference>
<dbReference type="Proteomes" id="UP000033519">
    <property type="component" value="Unassembled WGS sequence"/>
</dbReference>
<reference evidence="1 3" key="1">
    <citation type="submission" date="2015-03" db="EMBL/GenBank/DDBJ databases">
        <authorList>
            <person name="Lepp D."/>
            <person name="Hassan Y.I."/>
            <person name="Li X.-Z."/>
            <person name="Zhou T."/>
        </authorList>
    </citation>
    <scope>NUCLEOTIDE SEQUENCE [LARGE SCALE GENOMIC DNA]</scope>
    <source>
        <strain evidence="1 3">Cr7-05</strain>
    </source>
</reference>
<sequence length="265" mass="28831">MSAPIDYLAQIEAWKLTRLAALKAPEGWLNIIGRFWLEAGTVTFGTAADNDLVLSAGPAHAGSITQGDTGGVSFTPMNGAPQAIKLDKHHPPRFTIENLLCEVTTLNGQNALRIRDTASTAPAELTGIDYFQTDPKWRIEAEWVSLETPKGMTVDTSKSIPTDVEATHKAVFTLDGQLFELFATHGTASSPQIVIRDLTSRDSTYRASRFVFGEDVTETTITLDFNKAINPPCAFTEHAVCPLPPTENVLPIRIEAGEKRLADSH</sequence>
<reference evidence="2 4" key="2">
    <citation type="submission" date="2016-10" db="EMBL/GenBank/DDBJ databases">
        <authorList>
            <person name="de Groot N.N."/>
        </authorList>
    </citation>
    <scope>NUCLEOTIDE SEQUENCE [LARGE SCALE GENOMIC DNA]</scope>
    <source>
        <strain evidence="2 4">CGMCC 1.10210</strain>
    </source>
</reference>
<dbReference type="AlphaFoldDB" id="A0A0F5Q2N2"/>
<evidence type="ECO:0008006" key="5">
    <source>
        <dbReference type="Google" id="ProtNLM"/>
    </source>
</evidence>
<evidence type="ECO:0000313" key="1">
    <source>
        <dbReference type="EMBL" id="KKC34339.1"/>
    </source>
</evidence>
<dbReference type="EMBL" id="LAPV01000039">
    <property type="protein sequence ID" value="KKC34339.1"/>
    <property type="molecule type" value="Genomic_DNA"/>
</dbReference>
<dbReference type="PATRIC" id="fig|728005.3.peg.3093"/>
<dbReference type="PANTHER" id="PTHR41913:SF1">
    <property type="entry name" value="DUF1684 DOMAIN-CONTAINING PROTEIN"/>
    <property type="match status" value="1"/>
</dbReference>
<dbReference type="Pfam" id="PF07920">
    <property type="entry name" value="DUF1684"/>
    <property type="match status" value="1"/>
</dbReference>
<dbReference type="STRING" id="728005.SAMN04488059_13227"/>
<dbReference type="InterPro" id="IPR012467">
    <property type="entry name" value="DUF1684"/>
</dbReference>
<accession>A0A0F5Q2N2</accession>
<evidence type="ECO:0000313" key="4">
    <source>
        <dbReference type="Proteomes" id="UP000182258"/>
    </source>
</evidence>
<evidence type="ECO:0000313" key="2">
    <source>
        <dbReference type="EMBL" id="SFD24684.1"/>
    </source>
</evidence>
<dbReference type="OrthoDB" id="5493262at2"/>
<gene>
    <name evidence="2" type="ORF">SAMN04488059_13227</name>
    <name evidence="1" type="ORF">WH91_03535</name>
</gene>